<feature type="domain" description="Protein kinase" evidence="1">
    <location>
        <begin position="26"/>
        <end position="288"/>
    </location>
</feature>
<keyword evidence="3" id="KW-1185">Reference proteome</keyword>
<evidence type="ECO:0000313" key="2">
    <source>
        <dbReference type="EMBL" id="KNA90991.1"/>
    </source>
</evidence>
<comment type="caution">
    <text evidence="2">The sequence shown here is derived from an EMBL/GenBank/DDBJ whole genome shotgun (WGS) entry which is preliminary data.</text>
</comment>
<dbReference type="SMART" id="SM00220">
    <property type="entry name" value="S_TKc"/>
    <property type="match status" value="1"/>
</dbReference>
<evidence type="ECO:0000259" key="1">
    <source>
        <dbReference type="PROSITE" id="PS50011"/>
    </source>
</evidence>
<dbReference type="PROSITE" id="PS50011">
    <property type="entry name" value="PROTEIN_KINASE_DOM"/>
    <property type="match status" value="1"/>
</dbReference>
<dbReference type="PROSITE" id="PS00108">
    <property type="entry name" value="PROTEIN_KINASE_ST"/>
    <property type="match status" value="1"/>
</dbReference>
<dbReference type="PANTHER" id="PTHR24361">
    <property type="entry name" value="MITOGEN-ACTIVATED KINASE KINASE KINASE"/>
    <property type="match status" value="1"/>
</dbReference>
<protein>
    <recommendedName>
        <fullName evidence="1">Protein kinase domain-containing protein</fullName>
    </recommendedName>
</protein>
<dbReference type="Proteomes" id="UP000037247">
    <property type="component" value="Unassembled WGS sequence"/>
</dbReference>
<reference evidence="2 3" key="1">
    <citation type="submission" date="2015-05" db="EMBL/GenBank/DDBJ databases">
        <title>Draft genome sequence of the bacterium Gordonia jacobaea a new member of the Gordonia genus.</title>
        <authorList>
            <person name="Jimenez-Galisteo G."/>
            <person name="Dominguez A."/>
            <person name="Munoz E."/>
            <person name="Vinas M."/>
        </authorList>
    </citation>
    <scope>NUCLEOTIDE SEQUENCE [LARGE SCALE GENOMIC DNA]</scope>
    <source>
        <strain evidence="3">mv1</strain>
    </source>
</reference>
<dbReference type="Pfam" id="PF00069">
    <property type="entry name" value="Pkinase"/>
    <property type="match status" value="1"/>
</dbReference>
<proteinExistence type="predicted"/>
<dbReference type="InterPro" id="IPR011009">
    <property type="entry name" value="Kinase-like_dom_sf"/>
</dbReference>
<sequence length="366" mass="40721">MNGEASQPHTGSSTQRRDQHVLSLPFECLRSIPEGINEVRVWHDPLLDCKRVGKRIEISQIDDALPEAATLQSIQHNNVVPVLGAAEVSGYPAPLRVVEIITPYFERGSITDAQLRGEEFRASEAVAITQAVLRGLAEIHEVHGIGHRDIKSGNVLLCHNYRARVADLGLAGRFNDGGEVRALNNPTLYSPPEFATSKMLTRASDIYGIGLVLRELLGGHFPFAEYPISLIIKRISAGRTPLTISDQALPLWASSSMRRVYAKATHRDPGQRYQSAQEMDEALAHVTAIDWEQTDIGCWEAPFLYEQRKVRVEARHMVRSGDYRMSILTHAGRGWRRAAEDVDVPDLGGRPVRKVFDQASRIATVR</sequence>
<dbReference type="CDD" id="cd14014">
    <property type="entry name" value="STKc_PknB_like"/>
    <property type="match status" value="1"/>
</dbReference>
<evidence type="ECO:0000313" key="3">
    <source>
        <dbReference type="Proteomes" id="UP000037247"/>
    </source>
</evidence>
<accession>A0ABR5IBC7</accession>
<dbReference type="InterPro" id="IPR008271">
    <property type="entry name" value="Ser/Thr_kinase_AS"/>
</dbReference>
<organism evidence="2 3">
    <name type="scientific">Gordonia jacobaea</name>
    <dbReference type="NCBI Taxonomy" id="122202"/>
    <lineage>
        <taxon>Bacteria</taxon>
        <taxon>Bacillati</taxon>
        <taxon>Actinomycetota</taxon>
        <taxon>Actinomycetes</taxon>
        <taxon>Mycobacteriales</taxon>
        <taxon>Gordoniaceae</taxon>
        <taxon>Gordonia</taxon>
    </lineage>
</organism>
<name>A0ABR5IBC7_9ACTN</name>
<dbReference type="InterPro" id="IPR000719">
    <property type="entry name" value="Prot_kinase_dom"/>
</dbReference>
<dbReference type="RefSeq" id="WP_049699166.1">
    <property type="nucleotide sequence ID" value="NZ_JAQDQF010000008.1"/>
</dbReference>
<dbReference type="SUPFAM" id="SSF56112">
    <property type="entry name" value="Protein kinase-like (PK-like)"/>
    <property type="match status" value="1"/>
</dbReference>
<dbReference type="InterPro" id="IPR053235">
    <property type="entry name" value="Ser_Thr_kinase"/>
</dbReference>
<dbReference type="Gene3D" id="1.10.510.10">
    <property type="entry name" value="Transferase(Phosphotransferase) domain 1"/>
    <property type="match status" value="1"/>
</dbReference>
<gene>
    <name evidence="2" type="ORF">ABW18_11765</name>
</gene>
<dbReference type="EMBL" id="LDTZ01000017">
    <property type="protein sequence ID" value="KNA90991.1"/>
    <property type="molecule type" value="Genomic_DNA"/>
</dbReference>